<organism evidence="8 9">
    <name type="scientific">Oryza sativa subsp. japonica</name>
    <name type="common">Rice</name>
    <dbReference type="NCBI Taxonomy" id="39947"/>
    <lineage>
        <taxon>Eukaryota</taxon>
        <taxon>Viridiplantae</taxon>
        <taxon>Streptophyta</taxon>
        <taxon>Embryophyta</taxon>
        <taxon>Tracheophyta</taxon>
        <taxon>Spermatophyta</taxon>
        <taxon>Magnoliopsida</taxon>
        <taxon>Liliopsida</taxon>
        <taxon>Poales</taxon>
        <taxon>Poaceae</taxon>
        <taxon>BOP clade</taxon>
        <taxon>Oryzoideae</taxon>
        <taxon>Oryzeae</taxon>
        <taxon>Oryzinae</taxon>
        <taxon>Oryza</taxon>
        <taxon>Oryza sativa</taxon>
    </lineage>
</organism>
<evidence type="ECO:0000256" key="3">
    <source>
        <dbReference type="ARBA" id="ARBA00022737"/>
    </source>
</evidence>
<evidence type="ECO:0000313" key="8">
    <source>
        <dbReference type="EMBL" id="BAF24886.2"/>
    </source>
</evidence>
<feature type="non-terminal residue" evidence="8">
    <location>
        <position position="140"/>
    </location>
</feature>
<evidence type="ECO:0000256" key="1">
    <source>
        <dbReference type="ARBA" id="ARBA00008894"/>
    </source>
</evidence>
<evidence type="ECO:0000256" key="4">
    <source>
        <dbReference type="ARBA" id="ARBA00022741"/>
    </source>
</evidence>
<accession>Q0J2C9</accession>
<evidence type="ECO:0000256" key="5">
    <source>
        <dbReference type="ARBA" id="ARBA00022821"/>
    </source>
</evidence>
<gene>
    <name evidence="8" type="ordered locus">Os09g0357500</name>
</gene>
<keyword evidence="4" id="KW-0547">Nucleotide-binding</keyword>
<dbReference type="AlphaFoldDB" id="Q0J2C9"/>
<protein>
    <submittedName>
        <fullName evidence="8">Os09g0357500 protein</fullName>
    </submittedName>
</protein>
<dbReference type="EMBL" id="AP008215">
    <property type="protein sequence ID" value="BAF24886.2"/>
    <property type="molecule type" value="Genomic_DNA"/>
</dbReference>
<evidence type="ECO:0000256" key="6">
    <source>
        <dbReference type="SAM" id="Coils"/>
    </source>
</evidence>
<dbReference type="GO" id="GO:0006952">
    <property type="term" value="P:defense response"/>
    <property type="evidence" value="ECO:0007669"/>
    <property type="project" value="UniProtKB-KW"/>
</dbReference>
<keyword evidence="5" id="KW-0611">Plant defense</keyword>
<sequence>MDSATGAMGNLLLKLGELAMDEYKLQKGVKRNVEALRRELESMQAALRKVGDVPSDQLDEQVELWARDVRELSYDADDVLDTFMVRVRVDDDNHGSKGMVSKVAAGFLGKAAKMRHDIADEIKGIMERAREVTARRDRYK</sequence>
<dbReference type="Pfam" id="PF18052">
    <property type="entry name" value="Rx_N"/>
    <property type="match status" value="1"/>
</dbReference>
<dbReference type="CDD" id="cd14798">
    <property type="entry name" value="RX-CC_like"/>
    <property type="match status" value="1"/>
</dbReference>
<dbReference type="InterPro" id="IPR038005">
    <property type="entry name" value="RX-like_CC"/>
</dbReference>
<dbReference type="PANTHER" id="PTHR19338:SF75">
    <property type="entry name" value="OS08G0170100 PROTEIN"/>
    <property type="match status" value="1"/>
</dbReference>
<evidence type="ECO:0000313" key="9">
    <source>
        <dbReference type="Proteomes" id="UP000000763"/>
    </source>
</evidence>
<dbReference type="GO" id="GO:0000166">
    <property type="term" value="F:nucleotide binding"/>
    <property type="evidence" value="ECO:0007669"/>
    <property type="project" value="UniProtKB-KW"/>
</dbReference>
<dbReference type="KEGG" id="dosa:Os09g0357500"/>
<dbReference type="InterPro" id="IPR041118">
    <property type="entry name" value="Rx_N"/>
</dbReference>
<comment type="similarity">
    <text evidence="1">Belongs to the disease resistance NB-LRR family.</text>
</comment>
<proteinExistence type="inferred from homology"/>
<reference evidence="9" key="2">
    <citation type="journal article" date="2008" name="Nucleic Acids Res.">
        <title>The rice annotation project database (RAP-DB): 2008 update.</title>
        <authorList>
            <consortium name="The rice annotation project (RAP)"/>
        </authorList>
    </citation>
    <scope>GENOME REANNOTATION</scope>
    <source>
        <strain evidence="9">cv. Nipponbare</strain>
    </source>
</reference>
<feature type="coiled-coil region" evidence="6">
    <location>
        <begin position="26"/>
        <end position="53"/>
    </location>
</feature>
<dbReference type="Gene3D" id="1.20.5.4130">
    <property type="match status" value="1"/>
</dbReference>
<feature type="domain" description="Disease resistance N-terminal" evidence="7">
    <location>
        <begin position="7"/>
        <end position="94"/>
    </location>
</feature>
<evidence type="ECO:0000259" key="7">
    <source>
        <dbReference type="Pfam" id="PF18052"/>
    </source>
</evidence>
<dbReference type="PANTHER" id="PTHR19338">
    <property type="entry name" value="TRANSLOCASE OF INNER MITOCHONDRIAL MEMBRANE 13 HOMOLOG"/>
    <property type="match status" value="1"/>
</dbReference>
<dbReference type="Proteomes" id="UP000000763">
    <property type="component" value="Chromosome 9"/>
</dbReference>
<evidence type="ECO:0000256" key="2">
    <source>
        <dbReference type="ARBA" id="ARBA00022614"/>
    </source>
</evidence>
<reference evidence="8 9" key="1">
    <citation type="journal article" date="2005" name="Nature">
        <title>The map-based sequence of the rice genome.</title>
        <authorList>
            <consortium name="International rice genome sequencing project (IRGSP)"/>
            <person name="Matsumoto T."/>
            <person name="Wu J."/>
            <person name="Kanamori H."/>
            <person name="Katayose Y."/>
            <person name="Fujisawa M."/>
            <person name="Namiki N."/>
            <person name="Mizuno H."/>
            <person name="Yamamoto K."/>
            <person name="Antonio B.A."/>
            <person name="Baba T."/>
            <person name="Sakata K."/>
            <person name="Nagamura Y."/>
            <person name="Aoki H."/>
            <person name="Arikawa K."/>
            <person name="Arita K."/>
            <person name="Bito T."/>
            <person name="Chiden Y."/>
            <person name="Fujitsuka N."/>
            <person name="Fukunaka R."/>
            <person name="Hamada M."/>
            <person name="Harada C."/>
            <person name="Hayashi A."/>
            <person name="Hijishita S."/>
            <person name="Honda M."/>
            <person name="Hosokawa S."/>
            <person name="Ichikawa Y."/>
            <person name="Idonuma A."/>
            <person name="Iijima M."/>
            <person name="Ikeda M."/>
            <person name="Ikeno M."/>
            <person name="Ito K."/>
            <person name="Ito S."/>
            <person name="Ito T."/>
            <person name="Ito Y."/>
            <person name="Ito Y."/>
            <person name="Iwabuchi A."/>
            <person name="Kamiya K."/>
            <person name="Karasawa W."/>
            <person name="Kurita K."/>
            <person name="Katagiri S."/>
            <person name="Kikuta A."/>
            <person name="Kobayashi H."/>
            <person name="Kobayashi N."/>
            <person name="Machita K."/>
            <person name="Maehara T."/>
            <person name="Masukawa M."/>
            <person name="Mizubayashi T."/>
            <person name="Mukai Y."/>
            <person name="Nagasaki H."/>
            <person name="Nagata Y."/>
            <person name="Naito S."/>
            <person name="Nakashima M."/>
            <person name="Nakama Y."/>
            <person name="Nakamichi Y."/>
            <person name="Nakamura M."/>
            <person name="Meguro A."/>
            <person name="Negishi M."/>
            <person name="Ohta I."/>
            <person name="Ohta T."/>
            <person name="Okamoto M."/>
            <person name="Ono N."/>
            <person name="Saji S."/>
            <person name="Sakaguchi M."/>
            <person name="Sakai K."/>
            <person name="Shibata M."/>
            <person name="Shimokawa T."/>
            <person name="Song J."/>
            <person name="Takazaki Y."/>
            <person name="Terasawa K."/>
            <person name="Tsugane M."/>
            <person name="Tsuji K."/>
            <person name="Ueda S."/>
            <person name="Waki K."/>
            <person name="Yamagata H."/>
            <person name="Yamamoto M."/>
            <person name="Yamamoto S."/>
            <person name="Yamane H."/>
            <person name="Yoshiki S."/>
            <person name="Yoshihara R."/>
            <person name="Yukawa K."/>
            <person name="Zhong H."/>
            <person name="Yano M."/>
            <person name="Yuan Q."/>
            <person name="Ouyang S."/>
            <person name="Liu J."/>
            <person name="Jones K.M."/>
            <person name="Gansberger K."/>
            <person name="Moffat K."/>
            <person name="Hill J."/>
            <person name="Bera J."/>
            <person name="Fadrosh D."/>
            <person name="Jin S."/>
            <person name="Johri S."/>
            <person name="Kim M."/>
            <person name="Overton L."/>
            <person name="Reardon M."/>
            <person name="Tsitrin T."/>
            <person name="Vuong H."/>
            <person name="Weaver B."/>
            <person name="Ciecko A."/>
            <person name="Tallon L."/>
            <person name="Jackson J."/>
            <person name="Pai G."/>
            <person name="Aken S.V."/>
            <person name="Utterback T."/>
            <person name="Reidmuller S."/>
            <person name="Feldblyum T."/>
            <person name="Hsiao J."/>
            <person name="Zismann V."/>
            <person name="Iobst S."/>
            <person name="de Vazeille A.R."/>
            <person name="Buell C.R."/>
            <person name="Ying K."/>
            <person name="Li Y."/>
            <person name="Lu T."/>
            <person name="Huang Y."/>
            <person name="Zhao Q."/>
            <person name="Feng Q."/>
            <person name="Zhang L."/>
            <person name="Zhu J."/>
            <person name="Weng Q."/>
            <person name="Mu J."/>
            <person name="Lu Y."/>
            <person name="Fan D."/>
            <person name="Liu Y."/>
            <person name="Guan J."/>
            <person name="Zhang Y."/>
            <person name="Yu S."/>
            <person name="Liu X."/>
            <person name="Zhang Y."/>
            <person name="Hong G."/>
            <person name="Han B."/>
            <person name="Choisne N."/>
            <person name="Demange N."/>
            <person name="Orjeda G."/>
            <person name="Samain S."/>
            <person name="Cattolico L."/>
            <person name="Pelletier E."/>
            <person name="Couloux A."/>
            <person name="Segurens B."/>
            <person name="Wincker P."/>
            <person name="D'Hont A."/>
            <person name="Scarpelli C."/>
            <person name="Weissenbach J."/>
            <person name="Salanoubat M."/>
            <person name="Quetier F."/>
            <person name="Yu Y."/>
            <person name="Kim H.R."/>
            <person name="Rambo T."/>
            <person name="Currie J."/>
            <person name="Collura K."/>
            <person name="Luo M."/>
            <person name="Yang T."/>
            <person name="Ammiraju J.S.S."/>
            <person name="Engler F."/>
            <person name="Soderlund C."/>
            <person name="Wing R.A."/>
            <person name="Palmer L.E."/>
            <person name="de la Bastide M."/>
            <person name="Spiegel L."/>
            <person name="Nascimento L."/>
            <person name="Zutavern T."/>
            <person name="O'Shaughnessy A."/>
            <person name="Dike S."/>
            <person name="Dedhia N."/>
            <person name="Preston R."/>
            <person name="Balija V."/>
            <person name="McCombie W.R."/>
            <person name="Chow T."/>
            <person name="Chen H."/>
            <person name="Chung M."/>
            <person name="Chen C."/>
            <person name="Shaw J."/>
            <person name="Wu H."/>
            <person name="Hsiao K."/>
            <person name="Chao Y."/>
            <person name="Chu M."/>
            <person name="Cheng C."/>
            <person name="Hour A."/>
            <person name="Lee P."/>
            <person name="Lin S."/>
            <person name="Lin Y."/>
            <person name="Liou J."/>
            <person name="Liu S."/>
            <person name="Hsing Y."/>
            <person name="Raghuvanshi S."/>
            <person name="Mohanty A."/>
            <person name="Bharti A.K."/>
            <person name="Gaur A."/>
            <person name="Gupta V."/>
            <person name="Kumar D."/>
            <person name="Ravi V."/>
            <person name="Vij S."/>
            <person name="Kapur A."/>
            <person name="Khurana P."/>
            <person name="Khurana P."/>
            <person name="Khurana J.P."/>
            <person name="Tyagi A.K."/>
            <person name="Gaikwad K."/>
            <person name="Singh A."/>
            <person name="Dalal V."/>
            <person name="Srivastava S."/>
            <person name="Dixit A."/>
            <person name="Pal A.K."/>
            <person name="Ghazi I.A."/>
            <person name="Yadav M."/>
            <person name="Pandit A."/>
            <person name="Bhargava A."/>
            <person name="Sureshbabu K."/>
            <person name="Batra K."/>
            <person name="Sharma T.R."/>
            <person name="Mohapatra T."/>
            <person name="Singh N.K."/>
            <person name="Messing J."/>
            <person name="Nelson A.B."/>
            <person name="Fuks G."/>
            <person name="Kavchok S."/>
            <person name="Keizer G."/>
            <person name="Linton E."/>
            <person name="Llaca V."/>
            <person name="Song R."/>
            <person name="Tanyolac B."/>
            <person name="Young S."/>
            <person name="Ho-Il K."/>
            <person name="Hahn J.H."/>
            <person name="Sangsakoo G."/>
            <person name="Vanavichit A."/>
            <person name="de Mattos Luiz.A.T."/>
            <person name="Zimmer P.D."/>
            <person name="Malone G."/>
            <person name="Dellagostin O."/>
            <person name="de Oliveira A.C."/>
            <person name="Bevan M."/>
            <person name="Bancroft I."/>
            <person name="Minx P."/>
            <person name="Cordum H."/>
            <person name="Wilson R."/>
            <person name="Cheng Z."/>
            <person name="Jin W."/>
            <person name="Jiang J."/>
            <person name="Leong S.A."/>
            <person name="Iwama H."/>
            <person name="Gojobori T."/>
            <person name="Itoh T."/>
            <person name="Niimura Y."/>
            <person name="Fujii Y."/>
            <person name="Habara T."/>
            <person name="Sakai H."/>
            <person name="Sato Y."/>
            <person name="Wilson G."/>
            <person name="Kumar K."/>
            <person name="McCouch S."/>
            <person name="Juretic N."/>
            <person name="Hoen D."/>
            <person name="Wright S."/>
            <person name="Bruskiewich R."/>
            <person name="Bureau T."/>
            <person name="Miyao A."/>
            <person name="Hirochika H."/>
            <person name="Nishikawa T."/>
            <person name="Kadowaki K."/>
            <person name="Sugiura M."/>
            <person name="Burr B."/>
            <person name="Sasaki T."/>
        </authorList>
    </citation>
    <scope>NUCLEOTIDE SEQUENCE [LARGE SCALE GENOMIC DNA]</scope>
    <source>
        <strain evidence="9">cv. Nipponbare</strain>
    </source>
</reference>
<keyword evidence="6" id="KW-0175">Coiled coil</keyword>
<keyword evidence="2" id="KW-0433">Leucine-rich repeat</keyword>
<name>Q0J2C9_ORYSJ</name>
<keyword evidence="3" id="KW-0677">Repeat</keyword>